<dbReference type="PROSITE" id="PS50199">
    <property type="entry name" value="ZF_RANBP2_2"/>
    <property type="match status" value="1"/>
</dbReference>
<dbReference type="GO" id="GO:0008270">
    <property type="term" value="F:zinc ion binding"/>
    <property type="evidence" value="ECO:0007669"/>
    <property type="project" value="UniProtKB-KW"/>
</dbReference>
<dbReference type="AlphaFoldDB" id="A0A7S4DNV2"/>
<evidence type="ECO:0000256" key="4">
    <source>
        <dbReference type="PROSITE-ProRule" id="PRU00322"/>
    </source>
</evidence>
<reference evidence="7" key="1">
    <citation type="submission" date="2021-01" db="EMBL/GenBank/DDBJ databases">
        <authorList>
            <person name="Corre E."/>
            <person name="Pelletier E."/>
            <person name="Niang G."/>
            <person name="Scheremetjew M."/>
            <person name="Finn R."/>
            <person name="Kale V."/>
            <person name="Holt S."/>
            <person name="Cochrane G."/>
            <person name="Meng A."/>
            <person name="Brown T."/>
            <person name="Cohen L."/>
        </authorList>
    </citation>
    <scope>NUCLEOTIDE SEQUENCE</scope>
    <source>
        <strain evidence="7">CCCM811</strain>
    </source>
</reference>
<dbReference type="EMBL" id="HBIV01016770">
    <property type="protein sequence ID" value="CAE0660610.1"/>
    <property type="molecule type" value="Transcribed_RNA"/>
</dbReference>
<evidence type="ECO:0000313" key="7">
    <source>
        <dbReference type="EMBL" id="CAE0660610.1"/>
    </source>
</evidence>
<evidence type="ECO:0000256" key="3">
    <source>
        <dbReference type="ARBA" id="ARBA00022833"/>
    </source>
</evidence>
<feature type="region of interest" description="Disordered" evidence="5">
    <location>
        <begin position="139"/>
        <end position="221"/>
    </location>
</feature>
<feature type="compositionally biased region" description="Acidic residues" evidence="5">
    <location>
        <begin position="196"/>
        <end position="221"/>
    </location>
</feature>
<dbReference type="PROSITE" id="PS01358">
    <property type="entry name" value="ZF_RANBP2_1"/>
    <property type="match status" value="1"/>
</dbReference>
<gene>
    <name evidence="7" type="ORF">LGLO00237_LOCUS12195</name>
</gene>
<protein>
    <recommendedName>
        <fullName evidence="6">RanBP2-type domain-containing protein</fullName>
    </recommendedName>
</protein>
<evidence type="ECO:0000256" key="1">
    <source>
        <dbReference type="ARBA" id="ARBA00022723"/>
    </source>
</evidence>
<name>A0A7S4DNV2_9EUKA</name>
<proteinExistence type="predicted"/>
<evidence type="ECO:0000256" key="5">
    <source>
        <dbReference type="SAM" id="MobiDB-lite"/>
    </source>
</evidence>
<keyword evidence="2 4" id="KW-0863">Zinc-finger</keyword>
<evidence type="ECO:0000256" key="2">
    <source>
        <dbReference type="ARBA" id="ARBA00022771"/>
    </source>
</evidence>
<feature type="region of interest" description="Disordered" evidence="5">
    <location>
        <begin position="32"/>
        <end position="66"/>
    </location>
</feature>
<organism evidence="7">
    <name type="scientific">Lotharella globosa</name>
    <dbReference type="NCBI Taxonomy" id="91324"/>
    <lineage>
        <taxon>Eukaryota</taxon>
        <taxon>Sar</taxon>
        <taxon>Rhizaria</taxon>
        <taxon>Cercozoa</taxon>
        <taxon>Chlorarachniophyceae</taxon>
        <taxon>Lotharella</taxon>
    </lineage>
</organism>
<feature type="domain" description="RanBP2-type" evidence="6">
    <location>
        <begin position="88"/>
        <end position="120"/>
    </location>
</feature>
<feature type="compositionally biased region" description="Low complexity" evidence="5">
    <location>
        <begin position="140"/>
        <end position="156"/>
    </location>
</feature>
<evidence type="ECO:0000259" key="6">
    <source>
        <dbReference type="PROSITE" id="PS50199"/>
    </source>
</evidence>
<feature type="compositionally biased region" description="Pro residues" evidence="5">
    <location>
        <begin position="157"/>
        <end position="171"/>
    </location>
</feature>
<keyword evidence="3" id="KW-0862">Zinc</keyword>
<dbReference type="InterPro" id="IPR001876">
    <property type="entry name" value="Znf_RanBP2"/>
</dbReference>
<accession>A0A7S4DNV2</accession>
<keyword evidence="1" id="KW-0479">Metal-binding</keyword>
<sequence>MMMVTNTSKQHLSDANRTDIIDLTDEVASNRNNVDLTHDSKKGKSSSTNGEGAKSRSHRAHRAAPDLNATDNVADWAQTMKATLSAMGEGSRRHWRCNACNSKNRTLHRVCGSCGQRRNSHVRGSSGMTTMRIMDLNKASSPMSSSSMLPQSSSSPTLPPPSSSSMPPPPSLSRSNGKAEVKMPQNGFPPVSSIAVDEDNENNEDEDEDEVFEAEMWDGLV</sequence>